<evidence type="ECO:0000313" key="2">
    <source>
        <dbReference type="EMBL" id="KAF3102751.1"/>
    </source>
</evidence>
<gene>
    <name evidence="2" type="ORF">TWF102_004412</name>
</gene>
<dbReference type="Proteomes" id="UP000475325">
    <property type="component" value="Unassembled WGS sequence"/>
</dbReference>
<evidence type="ECO:0000313" key="3">
    <source>
        <dbReference type="Proteomes" id="UP000475325"/>
    </source>
</evidence>
<sequence length="81" mass="9163">MQATPKSPPRAHQNHLAHRASSPNQCWLTGVVDDRRIVGWRFPTAGGDPPKWSAWAEEFESQGPWPLTLILFRTFAIAKQN</sequence>
<proteinExistence type="predicted"/>
<dbReference type="EMBL" id="WIQW01000020">
    <property type="protein sequence ID" value="KAF3102751.1"/>
    <property type="molecule type" value="Genomic_DNA"/>
</dbReference>
<reference evidence="2 3" key="1">
    <citation type="submission" date="2019-06" db="EMBL/GenBank/DDBJ databases">
        <authorList>
            <person name="Palmer J.M."/>
        </authorList>
    </citation>
    <scope>NUCLEOTIDE SEQUENCE [LARGE SCALE GENOMIC DNA]</scope>
    <source>
        <strain evidence="2 3">TWF102</strain>
    </source>
</reference>
<organism evidence="2 3">
    <name type="scientific">Orbilia oligospora</name>
    <name type="common">Nematode-trapping fungus</name>
    <name type="synonym">Arthrobotrys oligospora</name>
    <dbReference type="NCBI Taxonomy" id="2813651"/>
    <lineage>
        <taxon>Eukaryota</taxon>
        <taxon>Fungi</taxon>
        <taxon>Dikarya</taxon>
        <taxon>Ascomycota</taxon>
        <taxon>Pezizomycotina</taxon>
        <taxon>Orbiliomycetes</taxon>
        <taxon>Orbiliales</taxon>
        <taxon>Orbiliaceae</taxon>
        <taxon>Orbilia</taxon>
    </lineage>
</organism>
<evidence type="ECO:0000256" key="1">
    <source>
        <dbReference type="SAM" id="MobiDB-lite"/>
    </source>
</evidence>
<feature type="region of interest" description="Disordered" evidence="1">
    <location>
        <begin position="1"/>
        <end position="21"/>
    </location>
</feature>
<dbReference type="AlphaFoldDB" id="A0A7C8JDZ6"/>
<accession>A0A7C8JDZ6</accession>
<protein>
    <submittedName>
        <fullName evidence="2">Uncharacterized protein</fullName>
    </submittedName>
</protein>
<name>A0A7C8JDZ6_ORBOL</name>
<comment type="caution">
    <text evidence="2">The sequence shown here is derived from an EMBL/GenBank/DDBJ whole genome shotgun (WGS) entry which is preliminary data.</text>
</comment>